<dbReference type="InterPro" id="IPR015421">
    <property type="entry name" value="PyrdxlP-dep_Trfase_major"/>
</dbReference>
<dbReference type="Pfam" id="PF04909">
    <property type="entry name" value="Amidohydro_2"/>
    <property type="match status" value="1"/>
</dbReference>
<dbReference type="Gene3D" id="3.20.20.140">
    <property type="entry name" value="Metal-dependent hydrolases"/>
    <property type="match status" value="1"/>
</dbReference>
<dbReference type="EMBL" id="JBHSJJ010000003">
    <property type="protein sequence ID" value="MFC4871500.1"/>
    <property type="molecule type" value="Genomic_DNA"/>
</dbReference>
<reference evidence="5" key="1">
    <citation type="journal article" date="2019" name="Int. J. Syst. Evol. Microbiol.">
        <title>The Global Catalogue of Microorganisms (GCM) 10K type strain sequencing project: providing services to taxonomists for standard genome sequencing and annotation.</title>
        <authorList>
            <consortium name="The Broad Institute Genomics Platform"/>
            <consortium name="The Broad Institute Genome Sequencing Center for Infectious Disease"/>
            <person name="Wu L."/>
            <person name="Ma J."/>
        </authorList>
    </citation>
    <scope>NUCLEOTIDE SEQUENCE [LARGE SCALE GENOMIC DNA]</scope>
    <source>
        <strain evidence="5">CGMCC 4.7466</strain>
    </source>
</reference>
<gene>
    <name evidence="4" type="ORF">ACFPFU_07365</name>
</gene>
<proteinExistence type="predicted"/>
<dbReference type="SUPFAM" id="SSF51556">
    <property type="entry name" value="Metallo-dependent hydrolases"/>
    <property type="match status" value="1"/>
</dbReference>
<dbReference type="InterPro" id="IPR006680">
    <property type="entry name" value="Amidohydro-rel"/>
</dbReference>
<evidence type="ECO:0000313" key="4">
    <source>
        <dbReference type="EMBL" id="MFC4871500.1"/>
    </source>
</evidence>
<keyword evidence="4" id="KW-0808">Transferase</keyword>
<accession>A0ABV9SYJ6</accession>
<dbReference type="SUPFAM" id="SSF53383">
    <property type="entry name" value="PLP-dependent transferases"/>
    <property type="match status" value="1"/>
</dbReference>
<dbReference type="RefSeq" id="WP_377063021.1">
    <property type="nucleotide sequence ID" value="NZ_JBHSJJ010000003.1"/>
</dbReference>
<dbReference type="InterPro" id="IPR005814">
    <property type="entry name" value="Aminotrans_3"/>
</dbReference>
<dbReference type="InterPro" id="IPR032466">
    <property type="entry name" value="Metal_Hydrolase"/>
</dbReference>
<dbReference type="Proteomes" id="UP001595818">
    <property type="component" value="Unassembled WGS sequence"/>
</dbReference>
<feature type="domain" description="Amidohydrolase-related" evidence="3">
    <location>
        <begin position="109"/>
        <end position="263"/>
    </location>
</feature>
<dbReference type="GO" id="GO:0008483">
    <property type="term" value="F:transaminase activity"/>
    <property type="evidence" value="ECO:0007669"/>
    <property type="project" value="UniProtKB-KW"/>
</dbReference>
<dbReference type="Pfam" id="PF00202">
    <property type="entry name" value="Aminotran_3"/>
    <property type="match status" value="1"/>
</dbReference>
<dbReference type="InterPro" id="IPR015424">
    <property type="entry name" value="PyrdxlP-dep_Trfase"/>
</dbReference>
<dbReference type="InterPro" id="IPR015422">
    <property type="entry name" value="PyrdxlP-dep_Trfase_small"/>
</dbReference>
<keyword evidence="4" id="KW-0032">Aminotransferase</keyword>
<evidence type="ECO:0000256" key="2">
    <source>
        <dbReference type="ARBA" id="ARBA00022898"/>
    </source>
</evidence>
<dbReference type="PANTHER" id="PTHR43713:SF3">
    <property type="entry name" value="GLUTAMATE-1-SEMIALDEHYDE 2,1-AMINOMUTASE 1, CHLOROPLASTIC-RELATED"/>
    <property type="match status" value="1"/>
</dbReference>
<dbReference type="Gene3D" id="3.40.640.10">
    <property type="entry name" value="Type I PLP-dependent aspartate aminotransferase-like (Major domain)"/>
    <property type="match status" value="1"/>
</dbReference>
<organism evidence="4 5">
    <name type="scientific">Negadavirga shengliensis</name>
    <dbReference type="NCBI Taxonomy" id="1389218"/>
    <lineage>
        <taxon>Bacteria</taxon>
        <taxon>Pseudomonadati</taxon>
        <taxon>Bacteroidota</taxon>
        <taxon>Cytophagia</taxon>
        <taxon>Cytophagales</taxon>
        <taxon>Cyclobacteriaceae</taxon>
        <taxon>Negadavirga</taxon>
    </lineage>
</organism>
<dbReference type="Gene3D" id="3.90.1150.10">
    <property type="entry name" value="Aspartate Aminotransferase, domain 1"/>
    <property type="match status" value="1"/>
</dbReference>
<comment type="caution">
    <text evidence="4">The sequence shown here is derived from an EMBL/GenBank/DDBJ whole genome shotgun (WGS) entry which is preliminary data.</text>
</comment>
<keyword evidence="2" id="KW-0663">Pyridoxal phosphate</keyword>
<comment type="cofactor">
    <cofactor evidence="1">
        <name>pyridoxal 5'-phosphate</name>
        <dbReference type="ChEBI" id="CHEBI:597326"/>
    </cofactor>
</comment>
<sequence>MSQTKPNKWEFLPVDQEFMESVVQFLPKKVYDMHAHLYRREDLRATTKGVWNDGPETVGFEQWRNHTKLFFKEASQLGGLFFPAPLPNVDVYAANQFLSQELSQSSLSRGLMLVTPKTTALEIDSFFRNPQIVGFKPYHVFSEEKPTPQSSINGFCPERFWQHAHDRKAVIMLHIMRDASALDPRNIEEIKTYCRKYAQVKLILAHCARSFHAAHAEGIRYLKGLENIWFDMSGICEAEAIYSVLKYFGPEKLLWGSDFPVSQIRGRAVSLGTGFIWLDNDAYVQENALGKPFLVGVESISALMNAARWFGLNCSDREDIFWKNGLELLGLSTPKVADGQEQYLHAKKRIPGGTHLLSKRPENMAPGLWPPYFKRAQGSEVWDTDGKHYYDMSTNAVGSCLLGYGHPAVNAAVTRRVHLGSMSTLNPPEEVTLADELCRIHPWAERVRFARGGGEACAIAVRIARATTDRSLVAVCGYHGWHDWYLAANLGESDALRGHLLAGLEPLGIPRELRGTALTFRYHDREGFQQLIDMYEDRLAAVIMEPCRHEHPQSGFLEHIRKVTREKGIVLIFDEITVGWRLHFGGAHLIYKVDPDMAVFAKALGNGYPIAAVIGTTAAMEGAHSTFISSTYWTESIGPVAALATLEQMRQTDVAGHVAAMGNQVQDSWKIAAEKTGIRIQVTGFPCLAGFAFMQEDPELLRTIYAQKMLDRGFLAGTAFYPTLAHDDHVIEKYRIAIEEVFREIGQGISRGNYRQLLRGPVAKSGFSRLI</sequence>
<evidence type="ECO:0000259" key="3">
    <source>
        <dbReference type="Pfam" id="PF04909"/>
    </source>
</evidence>
<keyword evidence="5" id="KW-1185">Reference proteome</keyword>
<name>A0ABV9SYJ6_9BACT</name>
<evidence type="ECO:0000313" key="5">
    <source>
        <dbReference type="Proteomes" id="UP001595818"/>
    </source>
</evidence>
<evidence type="ECO:0000256" key="1">
    <source>
        <dbReference type="ARBA" id="ARBA00001933"/>
    </source>
</evidence>
<dbReference type="PANTHER" id="PTHR43713">
    <property type="entry name" value="GLUTAMATE-1-SEMIALDEHYDE 2,1-AMINOMUTASE"/>
    <property type="match status" value="1"/>
</dbReference>
<protein>
    <submittedName>
        <fullName evidence="4">Aminotransferase class III-fold pyridoxal phosphate-dependent enzyme</fullName>
    </submittedName>
</protein>